<feature type="compositionally biased region" description="Acidic residues" evidence="2">
    <location>
        <begin position="759"/>
        <end position="780"/>
    </location>
</feature>
<dbReference type="PANTHER" id="PTHR40254">
    <property type="entry name" value="BLR0577 PROTEIN"/>
    <property type="match status" value="1"/>
</dbReference>
<accession>A0ABY4W7V3</accession>
<dbReference type="InterPro" id="IPR038732">
    <property type="entry name" value="HpyO/CreE_NAD-binding"/>
</dbReference>
<dbReference type="InterPro" id="IPR036770">
    <property type="entry name" value="Ankyrin_rpt-contain_sf"/>
</dbReference>
<evidence type="ECO:0000313" key="5">
    <source>
        <dbReference type="Proteomes" id="UP001056291"/>
    </source>
</evidence>
<keyword evidence="5" id="KW-1185">Reference proteome</keyword>
<feature type="domain" description="FAD-dependent urate hydroxylase HpyO/Asp monooxygenase CreE-like FAD/NAD(P)-binding" evidence="3">
    <location>
        <begin position="129"/>
        <end position="277"/>
    </location>
</feature>
<name>A0ABY4W7V3_9PROT</name>
<dbReference type="PROSITE" id="PS50088">
    <property type="entry name" value="ANK_REPEAT"/>
    <property type="match status" value="1"/>
</dbReference>
<dbReference type="SUPFAM" id="SSF51971">
    <property type="entry name" value="Nucleotide-binding domain"/>
    <property type="match status" value="1"/>
</dbReference>
<dbReference type="InterPro" id="IPR002110">
    <property type="entry name" value="Ankyrin_rpt"/>
</dbReference>
<dbReference type="Gene3D" id="1.25.40.20">
    <property type="entry name" value="Ankyrin repeat-containing domain"/>
    <property type="match status" value="1"/>
</dbReference>
<dbReference type="PANTHER" id="PTHR40254:SF1">
    <property type="entry name" value="BLR0577 PROTEIN"/>
    <property type="match status" value="1"/>
</dbReference>
<sequence>MRAAKHRYSPNNKRMPSNNTAEITKILLASGAEINRKNYFSGKTALHYACESDNVEFVRALIDNVDDVNKINYYQTDFNLEIPGGGGRMAARPVTGVQGVLARGQYKQWKKIAHGAKTLNGQAVLHQLAIIGGGPAGVSLFIALVKNMIADSLLLGGRDYLKKHSLVLIDRRKNLGTGTPYSEELNADTSVLNVAASSMSLVADESNDFVEWIKDLDDKGELKNRLGKAYKMGVVGGSVDPNGFYPRLFFGQYAKERVAKWVKIAQDAGIHVTVLSQAEVIKEVPAAPGKSGLAPLMLQIKNLAEPEAAPQELEATQCFYAVGHWQELSDKPKPYEETDAYIPFPMNFEELDAKGIFKQPKEIAILGSSLSAIDAIFTILLHPKVGKLTWDDDGNVRYTLFDKRWKVATYSRRGLFPRVRPLQNADLDFKYLSMEKVQRRLNNGRVSFSKVMDLFNREFTHQLGRPIDVRQEIDPLQSRPEYKKDPFKIIEKDIERAVVGDGRTPDKAYVAWWLVGSGMLGAIRLLFSQFTAEERKEYYNKYNSQTLWAVAPMPLRSAKILMAMHKAGALNARVVVGAPAVAPDDRTLDITYRDQEGSLQVTNCDYLLGTIGLGSKFYLDESALTQGLQADDRLSFTAPTATADTMESHAFISDDGTFELLDRNKEHAPDRRGVGYFLQAQLFDLQSVPGVLKYAKVVAKIYAAEFAYSVGEGELWRKESKALDAFISSEGLSVSDPGWEPNPGGLVEDMDQGDKDQDAQDDLDDLDELEGMDEYDDLDD</sequence>
<feature type="repeat" description="ANK" evidence="1">
    <location>
        <begin position="41"/>
        <end position="73"/>
    </location>
</feature>
<dbReference type="Pfam" id="PF12796">
    <property type="entry name" value="Ank_2"/>
    <property type="match status" value="1"/>
</dbReference>
<evidence type="ECO:0000313" key="4">
    <source>
        <dbReference type="EMBL" id="USG63276.1"/>
    </source>
</evidence>
<organism evidence="4 5">
    <name type="scientific">Sneathiella marina</name>
    <dbReference type="NCBI Taxonomy" id="2950108"/>
    <lineage>
        <taxon>Bacteria</taxon>
        <taxon>Pseudomonadati</taxon>
        <taxon>Pseudomonadota</taxon>
        <taxon>Alphaproteobacteria</taxon>
        <taxon>Sneathiellales</taxon>
        <taxon>Sneathiellaceae</taxon>
        <taxon>Sneathiella</taxon>
    </lineage>
</organism>
<protein>
    <submittedName>
        <fullName evidence="4">FAD/NAD(P)-binding protein</fullName>
    </submittedName>
</protein>
<gene>
    <name evidence="4" type="ORF">NBZ79_17695</name>
</gene>
<dbReference type="PROSITE" id="PS50297">
    <property type="entry name" value="ANK_REP_REGION"/>
    <property type="match status" value="1"/>
</dbReference>
<dbReference type="EMBL" id="CP098747">
    <property type="protein sequence ID" value="USG63276.1"/>
    <property type="molecule type" value="Genomic_DNA"/>
</dbReference>
<keyword evidence="1" id="KW-0040">ANK repeat</keyword>
<dbReference type="SMART" id="SM00248">
    <property type="entry name" value="ANK"/>
    <property type="match status" value="1"/>
</dbReference>
<feature type="region of interest" description="Disordered" evidence="2">
    <location>
        <begin position="733"/>
        <end position="780"/>
    </location>
</feature>
<evidence type="ECO:0000256" key="2">
    <source>
        <dbReference type="SAM" id="MobiDB-lite"/>
    </source>
</evidence>
<reference evidence="4" key="1">
    <citation type="submission" date="2022-06" db="EMBL/GenBank/DDBJ databases">
        <title>Sneathiella actinostolidae sp. nov., isolated from a sea anemonein the Western Pacific Ocean.</title>
        <authorList>
            <person name="Wei M.J."/>
        </authorList>
    </citation>
    <scope>NUCLEOTIDE SEQUENCE</scope>
    <source>
        <strain evidence="4">PHK-P5</strain>
    </source>
</reference>
<dbReference type="Proteomes" id="UP001056291">
    <property type="component" value="Chromosome"/>
</dbReference>
<evidence type="ECO:0000256" key="1">
    <source>
        <dbReference type="PROSITE-ProRule" id="PRU00023"/>
    </source>
</evidence>
<dbReference type="SUPFAM" id="SSF48403">
    <property type="entry name" value="Ankyrin repeat"/>
    <property type="match status" value="1"/>
</dbReference>
<evidence type="ECO:0000259" key="3">
    <source>
        <dbReference type="Pfam" id="PF13454"/>
    </source>
</evidence>
<dbReference type="InterPro" id="IPR052189">
    <property type="entry name" value="L-asp_N-monooxygenase_NS-form"/>
</dbReference>
<proteinExistence type="predicted"/>
<dbReference type="Pfam" id="PF13454">
    <property type="entry name" value="NAD_binding_9"/>
    <property type="match status" value="1"/>
</dbReference>